<name>A0AA86AP49_SULMK</name>
<feature type="chain" id="PRO_5041655018" description="Lipoprotein" evidence="2">
    <location>
        <begin position="27"/>
        <end position="143"/>
    </location>
</feature>
<feature type="signal peptide" evidence="2">
    <location>
        <begin position="1"/>
        <end position="26"/>
    </location>
</feature>
<evidence type="ECO:0000313" key="3">
    <source>
        <dbReference type="EMBL" id="AHJ13003.1"/>
    </source>
</evidence>
<organism evidence="3 4">
    <name type="scientific">Sulfurospirillum multivorans (strain DM 12446 / JCM 15788 / NBRC 109480)</name>
    <dbReference type="NCBI Taxonomy" id="1150621"/>
    <lineage>
        <taxon>Bacteria</taxon>
        <taxon>Pseudomonadati</taxon>
        <taxon>Campylobacterota</taxon>
        <taxon>Epsilonproteobacteria</taxon>
        <taxon>Campylobacterales</taxon>
        <taxon>Sulfurospirillaceae</taxon>
        <taxon>Sulfurospirillum</taxon>
    </lineage>
</organism>
<dbReference type="Proteomes" id="UP000019322">
    <property type="component" value="Chromosome"/>
</dbReference>
<dbReference type="EMBL" id="CP007201">
    <property type="protein sequence ID" value="AHJ13003.1"/>
    <property type="molecule type" value="Genomic_DNA"/>
</dbReference>
<dbReference type="AlphaFoldDB" id="A0AA86AP49"/>
<keyword evidence="2" id="KW-0732">Signal</keyword>
<protein>
    <recommendedName>
        <fullName evidence="5">Lipoprotein</fullName>
    </recommendedName>
</protein>
<reference evidence="3 4" key="1">
    <citation type="journal article" date="2014" name="Environ. Microbiol.">
        <title>Insights into organohalide respiration and the versatile catabolism of Sulfurospirillum multivorans gained from comparative genomics and physiological studies.</title>
        <authorList>
            <person name="Goris T."/>
            <person name="Schubert T."/>
            <person name="Gadkari J."/>
            <person name="Wubet T."/>
            <person name="Tarkka M."/>
            <person name="Buscot F."/>
            <person name="Adrian L."/>
            <person name="Diekert G."/>
        </authorList>
    </citation>
    <scope>NUCLEOTIDE SEQUENCE [LARGE SCALE GENOMIC DNA]</scope>
    <source>
        <strain evidence="4">DM 12446 / JCM 15788 / NBRC 109480</strain>
    </source>
</reference>
<gene>
    <name evidence="3" type="ORF">SMUL_1748</name>
</gene>
<evidence type="ECO:0000256" key="1">
    <source>
        <dbReference type="SAM" id="Coils"/>
    </source>
</evidence>
<sequence length="143" mass="15965">MKKRFTKLSVFVLTGLALFTNGCAIADSAPTPSNNASVVYTSTSQSKDDGYMYNRTNNLEYMDVKSIEKYKKAVAILIDKVDALESKMNAKYDSKQFDHEITNLKNEIGAMKNNTSQNTVNEPLTDDDKKILHFIENGEGGPR</sequence>
<keyword evidence="1" id="KW-0175">Coiled coil</keyword>
<dbReference type="KEGG" id="smul:SMUL_1748"/>
<evidence type="ECO:0000313" key="4">
    <source>
        <dbReference type="Proteomes" id="UP000019322"/>
    </source>
</evidence>
<proteinExistence type="predicted"/>
<feature type="coiled-coil region" evidence="1">
    <location>
        <begin position="67"/>
        <end position="114"/>
    </location>
</feature>
<evidence type="ECO:0008006" key="5">
    <source>
        <dbReference type="Google" id="ProtNLM"/>
    </source>
</evidence>
<evidence type="ECO:0000256" key="2">
    <source>
        <dbReference type="SAM" id="SignalP"/>
    </source>
</evidence>
<dbReference type="RefSeq" id="WP_025344873.1">
    <property type="nucleotide sequence ID" value="NZ_CP007201.1"/>
</dbReference>
<accession>A0AA86AP49</accession>